<feature type="non-terminal residue" evidence="2">
    <location>
        <position position="1"/>
    </location>
</feature>
<evidence type="ECO:0000256" key="1">
    <source>
        <dbReference type="SAM" id="Phobius"/>
    </source>
</evidence>
<dbReference type="Proteomes" id="UP000243876">
    <property type="component" value="Unassembled WGS sequence"/>
</dbReference>
<feature type="transmembrane region" description="Helical" evidence="1">
    <location>
        <begin position="68"/>
        <end position="89"/>
    </location>
</feature>
<name>A0A0D6EQ79_SPOSA</name>
<dbReference type="PANTHER" id="PTHR34292">
    <property type="entry name" value="OUTER SPORE WALL PROTEIN LDS1"/>
    <property type="match status" value="1"/>
</dbReference>
<dbReference type="EMBL" id="CENE01000019">
    <property type="protein sequence ID" value="CEQ41991.1"/>
    <property type="molecule type" value="Genomic_DNA"/>
</dbReference>
<dbReference type="AlphaFoldDB" id="A0A0D6EQ79"/>
<sequence>MSASSSSSSKPSLVQRQLDKGLALAKDDVKAVSALGAEAVKSTAYLYPIHGIVYLANHPKLAKSLTPLLMRSVGISAITLIVMMLWTYLPQVAVLAVVSGPLAFVAALPLVLAESYFIITFLHRTLISPQINERIFDAVLLERGYADLVERGRAVKRGRGGVELGKSLLRPVTGKFSVEGLARYLVTLPLNLVPGVGTGVFLLANGLKAGP</sequence>
<gene>
    <name evidence="2" type="primary">SPOSA6832_03764</name>
</gene>
<keyword evidence="1" id="KW-1133">Transmembrane helix</keyword>
<organism evidence="2 3">
    <name type="scientific">Sporidiobolus salmonicolor</name>
    <name type="common">Yeast-like fungus</name>
    <name type="synonym">Sporobolomyces salmonicolor</name>
    <dbReference type="NCBI Taxonomy" id="5005"/>
    <lineage>
        <taxon>Eukaryota</taxon>
        <taxon>Fungi</taxon>
        <taxon>Dikarya</taxon>
        <taxon>Basidiomycota</taxon>
        <taxon>Pucciniomycotina</taxon>
        <taxon>Microbotryomycetes</taxon>
        <taxon>Sporidiobolales</taxon>
        <taxon>Sporidiobolaceae</taxon>
        <taxon>Sporobolomyces</taxon>
    </lineage>
</organism>
<evidence type="ECO:0000313" key="3">
    <source>
        <dbReference type="Proteomes" id="UP000243876"/>
    </source>
</evidence>
<reference evidence="3" key="1">
    <citation type="submission" date="2015-02" db="EMBL/GenBank/DDBJ databases">
        <authorList>
            <person name="Gon?alves P."/>
        </authorList>
    </citation>
    <scope>NUCLEOTIDE SEQUENCE [LARGE SCALE GENOMIC DNA]</scope>
</reference>
<keyword evidence="3" id="KW-1185">Reference proteome</keyword>
<accession>A0A0D6EQ79</accession>
<dbReference type="PANTHER" id="PTHR34292:SF2">
    <property type="entry name" value="OUTER SPORE WALL PROTEIN LDS1"/>
    <property type="match status" value="1"/>
</dbReference>
<protein>
    <submittedName>
        <fullName evidence="2">SPOSA6832_03764-mRNA-1:cds</fullName>
    </submittedName>
</protein>
<dbReference type="OrthoDB" id="2107885at2759"/>
<keyword evidence="1" id="KW-0812">Transmembrane</keyword>
<feature type="transmembrane region" description="Helical" evidence="1">
    <location>
        <begin position="101"/>
        <end position="122"/>
    </location>
</feature>
<evidence type="ECO:0000313" key="2">
    <source>
        <dbReference type="EMBL" id="CEQ41991.1"/>
    </source>
</evidence>
<keyword evidence="1" id="KW-0472">Membrane</keyword>
<proteinExistence type="predicted"/>
<dbReference type="InterPro" id="IPR052786">
    <property type="entry name" value="Spore_wall_assembly"/>
</dbReference>